<dbReference type="GO" id="GO:0022857">
    <property type="term" value="F:transmembrane transporter activity"/>
    <property type="evidence" value="ECO:0007669"/>
    <property type="project" value="InterPro"/>
</dbReference>
<dbReference type="InterPro" id="IPR005822">
    <property type="entry name" value="Ribosomal_uL13"/>
</dbReference>
<keyword evidence="4 6" id="KW-0689">Ribosomal protein</keyword>
<feature type="transmembrane region" description="Helical" evidence="7">
    <location>
        <begin position="248"/>
        <end position="271"/>
    </location>
</feature>
<feature type="domain" description="Major facilitator superfamily (MFS) profile" evidence="8">
    <location>
        <begin position="50"/>
        <end position="433"/>
    </location>
</feature>
<dbReference type="PANTHER" id="PTHR11360">
    <property type="entry name" value="MONOCARBOXYLATE TRANSPORTER"/>
    <property type="match status" value="1"/>
</dbReference>
<dbReference type="InterPro" id="IPR005755">
    <property type="entry name" value="Ribosomal_uL13_euk/arc"/>
</dbReference>
<dbReference type="InterPro" id="IPR011701">
    <property type="entry name" value="MFS"/>
</dbReference>
<comment type="subcellular location">
    <subcellularLocation>
        <location evidence="1">Membrane</location>
        <topology evidence="1">Multi-pass membrane protein</topology>
    </subcellularLocation>
</comment>
<keyword evidence="7" id="KW-1133">Transmembrane helix</keyword>
<dbReference type="EMBL" id="QEAO01000039">
    <property type="protein sequence ID" value="TPX31764.1"/>
    <property type="molecule type" value="Genomic_DNA"/>
</dbReference>
<dbReference type="NCBIfam" id="TIGR01077">
    <property type="entry name" value="L13_A_E"/>
    <property type="match status" value="1"/>
</dbReference>
<dbReference type="HAMAP" id="MF_01366">
    <property type="entry name" value="Ribosomal_uL13"/>
    <property type="match status" value="1"/>
</dbReference>
<dbReference type="SUPFAM" id="SSF52161">
    <property type="entry name" value="Ribosomal protein L13"/>
    <property type="match status" value="1"/>
</dbReference>
<dbReference type="Gene3D" id="1.20.1250.20">
    <property type="entry name" value="MFS general substrate transporter like domains"/>
    <property type="match status" value="2"/>
</dbReference>
<evidence type="ECO:0000259" key="8">
    <source>
        <dbReference type="PROSITE" id="PS50850"/>
    </source>
</evidence>
<feature type="transmembrane region" description="Helical" evidence="7">
    <location>
        <begin position="373"/>
        <end position="396"/>
    </location>
</feature>
<proteinExistence type="inferred from homology"/>
<sequence>MTDHETKIPLTDTMPRNDIPLVILNENGDAEKAMVVPIDDDPPPDGGLQAWTVVASSFIIHFICWGTPYSWGVWQRYLVANGQYGDNVSLAFLGTAATGMIFLLGTPIGILTPRFGFRLLIQIGAVVFGLGYILASFGTTFWHIMLTQGILGPIGIALCFFPAISIPSQYFLKKRAIATGIAVSGTGLGGLTYSVMIEAMLNNLGYQWTVRIVGIYSVVLLLLVSMLIKQRKANTTTMKINWVYFKDFRLWLFILQATFGAFGFQAPIVFLSQYAGTIGLSSGQGAITLLVFNLAGVVGRIGLGLGSDYLGRLNAFVVTLLFCGLSNLLVWTFASTYPILLLYAFLQGIGIGGYVSTTPPAIAEIWGLKDMSFLYGIVNLPTGIVTFFAATLAGIIYNHTNTLYSNAYLAVTLYAGAAMTASAFVAIIIRLSVSTKLFAKMMFEKEIVIDGKGHLSGRLASIVAKQVLSGQKVVVVRTEEINVSGSFFRNKLKFLAYLKKRCLINPARGPFHFRAPSRMFYHTIRGMIPHKTPRGAAALERLKVFEGVPPPYDKKKRVVVPEALRVLRLQPNRKYTVLKRLGAELGWKYNDVVATLEEKRKAKAQKYYEAKKAVVRAKARAAASKQSELKPINDKLAAFGY</sequence>
<dbReference type="InterPro" id="IPR036259">
    <property type="entry name" value="MFS_trans_sf"/>
</dbReference>
<dbReference type="GO" id="GO:0016020">
    <property type="term" value="C:membrane"/>
    <property type="evidence" value="ECO:0007669"/>
    <property type="project" value="UniProtKB-SubCell"/>
</dbReference>
<feature type="transmembrane region" description="Helical" evidence="7">
    <location>
        <begin position="408"/>
        <end position="433"/>
    </location>
</feature>
<dbReference type="InterPro" id="IPR020846">
    <property type="entry name" value="MFS_dom"/>
</dbReference>
<feature type="transmembrane region" description="Helical" evidence="7">
    <location>
        <begin position="208"/>
        <end position="228"/>
    </location>
</feature>
<dbReference type="PANTHER" id="PTHR11360:SF284">
    <property type="entry name" value="EG:103B4.3 PROTEIN-RELATED"/>
    <property type="match status" value="1"/>
</dbReference>
<comment type="similarity">
    <text evidence="3">Belongs to the major facilitator superfamily. Monocarboxylate porter (TC 2.A.1.13) family.</text>
</comment>
<feature type="transmembrane region" description="Helical" evidence="7">
    <location>
        <begin position="115"/>
        <end position="135"/>
    </location>
</feature>
<keyword evidence="7" id="KW-0472">Membrane</keyword>
<protein>
    <recommendedName>
        <fullName evidence="8">Major facilitator superfamily (MFS) profile domain-containing protein</fullName>
    </recommendedName>
</protein>
<dbReference type="GO" id="GO:0003735">
    <property type="term" value="F:structural constituent of ribosome"/>
    <property type="evidence" value="ECO:0007669"/>
    <property type="project" value="InterPro"/>
</dbReference>
<feature type="transmembrane region" description="Helical" evidence="7">
    <location>
        <begin position="176"/>
        <end position="196"/>
    </location>
</feature>
<evidence type="ECO:0000256" key="6">
    <source>
        <dbReference type="RuleBase" id="RU003877"/>
    </source>
</evidence>
<dbReference type="GO" id="GO:0015934">
    <property type="term" value="C:large ribosomal subunit"/>
    <property type="evidence" value="ECO:0007669"/>
    <property type="project" value="InterPro"/>
</dbReference>
<dbReference type="PROSITE" id="PS50850">
    <property type="entry name" value="MFS"/>
    <property type="match status" value="1"/>
</dbReference>
<feature type="transmembrane region" description="Helical" evidence="7">
    <location>
        <begin position="283"/>
        <end position="303"/>
    </location>
</feature>
<comment type="caution">
    <text evidence="9">The sequence shown here is derived from an EMBL/GenBank/DDBJ whole genome shotgun (WGS) entry which is preliminary data.</text>
</comment>
<comment type="similarity">
    <text evidence="2 6">Belongs to the universal ribosomal protein uL13 family.</text>
</comment>
<evidence type="ECO:0000256" key="4">
    <source>
        <dbReference type="ARBA" id="ARBA00022980"/>
    </source>
</evidence>
<feature type="transmembrane region" description="Helical" evidence="7">
    <location>
        <begin position="340"/>
        <end position="361"/>
    </location>
</feature>
<evidence type="ECO:0000313" key="10">
    <source>
        <dbReference type="Proteomes" id="UP000319731"/>
    </source>
</evidence>
<dbReference type="CDD" id="cd00392">
    <property type="entry name" value="Ribosomal_L13"/>
    <property type="match status" value="1"/>
</dbReference>
<reference evidence="9 10" key="1">
    <citation type="journal article" date="2019" name="Sci. Rep.">
        <title>Comparative genomics of chytrid fungi reveal insights into the obligate biotrophic and pathogenic lifestyle of Synchytrium endobioticum.</title>
        <authorList>
            <person name="van de Vossenberg B.T.L.H."/>
            <person name="Warris S."/>
            <person name="Nguyen H.D.T."/>
            <person name="van Gent-Pelzer M.P.E."/>
            <person name="Joly D.L."/>
            <person name="van de Geest H.C."/>
            <person name="Bonants P.J.M."/>
            <person name="Smith D.S."/>
            <person name="Levesque C.A."/>
            <person name="van der Lee T.A.J."/>
        </authorList>
    </citation>
    <scope>NUCLEOTIDE SEQUENCE [LARGE SCALE GENOMIC DNA]</scope>
    <source>
        <strain evidence="9 10">JEL517</strain>
    </source>
</reference>
<gene>
    <name evidence="9" type="ORF">SmJEL517_g04990</name>
</gene>
<keyword evidence="10" id="KW-1185">Reference proteome</keyword>
<dbReference type="OrthoDB" id="1882297at2759"/>
<dbReference type="InterPro" id="IPR050327">
    <property type="entry name" value="Proton-linked_MCT"/>
</dbReference>
<dbReference type="InterPro" id="IPR023563">
    <property type="entry name" value="Ribosomal_uL13_CS"/>
</dbReference>
<dbReference type="FunFam" id="6.10.250.3250:FF:000001">
    <property type="entry name" value="60S ribosomal protein L13a"/>
    <property type="match status" value="1"/>
</dbReference>
<dbReference type="GO" id="GO:0006412">
    <property type="term" value="P:translation"/>
    <property type="evidence" value="ECO:0007669"/>
    <property type="project" value="InterPro"/>
</dbReference>
<evidence type="ECO:0000256" key="7">
    <source>
        <dbReference type="SAM" id="Phobius"/>
    </source>
</evidence>
<dbReference type="Proteomes" id="UP000319731">
    <property type="component" value="Unassembled WGS sequence"/>
</dbReference>
<name>A0A507C125_9FUNG</name>
<dbReference type="STRING" id="1806994.A0A507C125"/>
<dbReference type="RefSeq" id="XP_031023107.1">
    <property type="nucleotide sequence ID" value="XM_031170918.1"/>
</dbReference>
<feature type="transmembrane region" description="Helical" evidence="7">
    <location>
        <begin position="88"/>
        <end position="108"/>
    </location>
</feature>
<evidence type="ECO:0000256" key="2">
    <source>
        <dbReference type="ARBA" id="ARBA00006227"/>
    </source>
</evidence>
<feature type="transmembrane region" description="Helical" evidence="7">
    <location>
        <begin position="48"/>
        <end position="68"/>
    </location>
</feature>
<evidence type="ECO:0000313" key="9">
    <source>
        <dbReference type="EMBL" id="TPX31764.1"/>
    </source>
</evidence>
<keyword evidence="7" id="KW-0812">Transmembrane</keyword>
<keyword evidence="5 6" id="KW-0687">Ribonucleoprotein</keyword>
<dbReference type="AlphaFoldDB" id="A0A507C125"/>
<evidence type="ECO:0000256" key="1">
    <source>
        <dbReference type="ARBA" id="ARBA00004141"/>
    </source>
</evidence>
<dbReference type="Pfam" id="PF00572">
    <property type="entry name" value="Ribosomal_L13"/>
    <property type="match status" value="1"/>
</dbReference>
<feature type="transmembrane region" description="Helical" evidence="7">
    <location>
        <begin position="315"/>
        <end position="334"/>
    </location>
</feature>
<dbReference type="FunFam" id="3.90.1180.10:FF:000002">
    <property type="entry name" value="60S ribosomal protein L16"/>
    <property type="match status" value="1"/>
</dbReference>
<dbReference type="Pfam" id="PF07690">
    <property type="entry name" value="MFS_1"/>
    <property type="match status" value="1"/>
</dbReference>
<dbReference type="GeneID" id="42006215"/>
<accession>A0A507C125</accession>
<evidence type="ECO:0000256" key="3">
    <source>
        <dbReference type="ARBA" id="ARBA00006727"/>
    </source>
</evidence>
<dbReference type="Gene3D" id="6.10.250.3250">
    <property type="match status" value="1"/>
</dbReference>
<dbReference type="PROSITE" id="PS00783">
    <property type="entry name" value="RIBOSOMAL_L13"/>
    <property type="match status" value="1"/>
</dbReference>
<dbReference type="CDD" id="cd17352">
    <property type="entry name" value="MFS_MCT_SLC16"/>
    <property type="match status" value="1"/>
</dbReference>
<dbReference type="InterPro" id="IPR036899">
    <property type="entry name" value="Ribosomal_uL13_sf"/>
</dbReference>
<organism evidence="9 10">
    <name type="scientific">Synchytrium microbalum</name>
    <dbReference type="NCBI Taxonomy" id="1806994"/>
    <lineage>
        <taxon>Eukaryota</taxon>
        <taxon>Fungi</taxon>
        <taxon>Fungi incertae sedis</taxon>
        <taxon>Chytridiomycota</taxon>
        <taxon>Chytridiomycota incertae sedis</taxon>
        <taxon>Chytridiomycetes</taxon>
        <taxon>Synchytriales</taxon>
        <taxon>Synchytriaceae</taxon>
        <taxon>Synchytrium</taxon>
    </lineage>
</organism>
<feature type="transmembrane region" description="Helical" evidence="7">
    <location>
        <begin position="141"/>
        <end position="164"/>
    </location>
</feature>
<dbReference type="SUPFAM" id="SSF103473">
    <property type="entry name" value="MFS general substrate transporter"/>
    <property type="match status" value="1"/>
</dbReference>
<evidence type="ECO:0000256" key="5">
    <source>
        <dbReference type="ARBA" id="ARBA00023274"/>
    </source>
</evidence>
<dbReference type="Gene3D" id="3.90.1180.10">
    <property type="entry name" value="Ribosomal protein L13"/>
    <property type="match status" value="1"/>
</dbReference>